<dbReference type="KEGG" id="mgik:GO620_007195"/>
<dbReference type="PROSITE" id="PS50935">
    <property type="entry name" value="SSB"/>
    <property type="match status" value="1"/>
</dbReference>
<dbReference type="Pfam" id="PF00436">
    <property type="entry name" value="SSB"/>
    <property type="match status" value="1"/>
</dbReference>
<keyword evidence="1 2" id="KW-0238">DNA-binding</keyword>
<dbReference type="EMBL" id="CP066775">
    <property type="protein sequence ID" value="QQL51225.1"/>
    <property type="molecule type" value="Genomic_DNA"/>
</dbReference>
<dbReference type="InterPro" id="IPR012340">
    <property type="entry name" value="NA-bd_OB-fold"/>
</dbReference>
<reference evidence="2 3" key="1">
    <citation type="submission" date="2020-12" db="EMBL/GenBank/DDBJ databases">
        <title>HMF7856_wgs.fasta genome submission.</title>
        <authorList>
            <person name="Kang H."/>
            <person name="Kim H."/>
            <person name="Joh K."/>
        </authorList>
    </citation>
    <scope>NUCLEOTIDE SEQUENCE [LARGE SCALE GENOMIC DNA]</scope>
    <source>
        <strain evidence="2 3">HMF7856</strain>
    </source>
</reference>
<keyword evidence="3" id="KW-1185">Reference proteome</keyword>
<dbReference type="Proteomes" id="UP000429232">
    <property type="component" value="Chromosome"/>
</dbReference>
<dbReference type="SUPFAM" id="SSF50249">
    <property type="entry name" value="Nucleic acid-binding proteins"/>
    <property type="match status" value="1"/>
</dbReference>
<dbReference type="AlphaFoldDB" id="A0A6I4HWL1"/>
<gene>
    <name evidence="2" type="ORF">GO620_007195</name>
</gene>
<sequence>MTLKYPPQTRVNRVFLLGQISSAPIHEPGNAGITFTLITKEIIPKKESNIEHIEFHFVRVTDKAIFDKTSLHIGKIIHLEGKIHTYSTFEDGIKRYHTEIVAGQLQLF</sequence>
<dbReference type="RefSeq" id="WP_157523799.1">
    <property type="nucleotide sequence ID" value="NZ_CP066775.1"/>
</dbReference>
<dbReference type="GO" id="GO:0003697">
    <property type="term" value="F:single-stranded DNA binding"/>
    <property type="evidence" value="ECO:0007669"/>
    <property type="project" value="InterPro"/>
</dbReference>
<dbReference type="InterPro" id="IPR000424">
    <property type="entry name" value="Primosome_PriB/ssb"/>
</dbReference>
<accession>A0A6I4HWL1</accession>
<evidence type="ECO:0000313" key="2">
    <source>
        <dbReference type="EMBL" id="QQL51225.1"/>
    </source>
</evidence>
<proteinExistence type="predicted"/>
<evidence type="ECO:0000313" key="3">
    <source>
        <dbReference type="Proteomes" id="UP000429232"/>
    </source>
</evidence>
<protein>
    <submittedName>
        <fullName evidence="2">Single-stranded DNA-binding protein</fullName>
    </submittedName>
</protein>
<evidence type="ECO:0000256" key="1">
    <source>
        <dbReference type="ARBA" id="ARBA00023125"/>
    </source>
</evidence>
<organism evidence="2 3">
    <name type="scientific">Mucilaginibacter ginkgonis</name>
    <dbReference type="NCBI Taxonomy" id="2682091"/>
    <lineage>
        <taxon>Bacteria</taxon>
        <taxon>Pseudomonadati</taxon>
        <taxon>Bacteroidota</taxon>
        <taxon>Sphingobacteriia</taxon>
        <taxon>Sphingobacteriales</taxon>
        <taxon>Sphingobacteriaceae</taxon>
        <taxon>Mucilaginibacter</taxon>
    </lineage>
</organism>
<dbReference type="Gene3D" id="2.40.50.140">
    <property type="entry name" value="Nucleic acid-binding proteins"/>
    <property type="match status" value="1"/>
</dbReference>
<name>A0A6I4HWL1_9SPHI</name>